<organism evidence="1 2">
    <name type="scientific">Burkholderia gladioli (strain BSR3)</name>
    <dbReference type="NCBI Taxonomy" id="999541"/>
    <lineage>
        <taxon>Bacteria</taxon>
        <taxon>Pseudomonadati</taxon>
        <taxon>Pseudomonadota</taxon>
        <taxon>Betaproteobacteria</taxon>
        <taxon>Burkholderiales</taxon>
        <taxon>Burkholderiaceae</taxon>
        <taxon>Burkholderia</taxon>
    </lineage>
</organism>
<geneLocation type="plasmid" evidence="1 2">
    <name>bgla_4p</name>
</geneLocation>
<sequence length="193" mass="21260">MERHAPGQNPAPAGCAAFPASFQRKFSMRSILTVVTLAGVVLLSACASGEPKPKEPIRLELTVNAQADVNPDDRGRAAPIVVRLYELKNDNAFEAADFFTLQTQDKTVLADDVVKRDELQLRPGEHQTIVRRPAADTTVIGVIAAYRDLPNSVWRTVYTMPALDKAWYSFSTPKLKLTVDLEAKAVKIEEAKK</sequence>
<evidence type="ECO:0000313" key="2">
    <source>
        <dbReference type="Proteomes" id="UP000008316"/>
    </source>
</evidence>
<gene>
    <name evidence="1" type="ordered locus">bgla_4p2380</name>
</gene>
<dbReference type="InterPro" id="IPR038706">
    <property type="entry name" value="Type_VI_SciN-like_sf"/>
</dbReference>
<dbReference type="Gene3D" id="2.60.40.4150">
    <property type="entry name" value="Type VI secretion system, lipoprotein SciN"/>
    <property type="match status" value="1"/>
</dbReference>
<dbReference type="InterPro" id="IPR017734">
    <property type="entry name" value="T6SS_SciN"/>
</dbReference>
<reference evidence="1 2" key="1">
    <citation type="journal article" date="2011" name="J. Bacteriol.">
        <title>Complete genome sequence of Burkholderia gladioli BSR3.</title>
        <authorList>
            <person name="Seo Y.S."/>
            <person name="Lim J."/>
            <person name="Choi B.S."/>
            <person name="Kim H."/>
            <person name="Goo E."/>
            <person name="Lee B."/>
            <person name="Lim J.S."/>
            <person name="Choi I.Y."/>
            <person name="Moon J.S."/>
            <person name="Kim J."/>
            <person name="Hwang I."/>
        </authorList>
    </citation>
    <scope>NUCLEOTIDE SEQUENCE [LARGE SCALE GENOMIC DNA]</scope>
    <source>
        <strain evidence="2">BSR3</strain>
    </source>
</reference>
<dbReference type="Pfam" id="PF12790">
    <property type="entry name" value="T6SS-SciN"/>
    <property type="match status" value="1"/>
</dbReference>
<name>F2LSY0_BURGS</name>
<keyword evidence="1" id="KW-0449">Lipoprotein</keyword>
<dbReference type="EMBL" id="CP002604">
    <property type="protein sequence ID" value="AEA66000.1"/>
    <property type="molecule type" value="Genomic_DNA"/>
</dbReference>
<dbReference type="NCBIfam" id="TIGR03352">
    <property type="entry name" value="VI_chp_3"/>
    <property type="match status" value="1"/>
</dbReference>
<keyword evidence="1" id="KW-0614">Plasmid</keyword>
<accession>F2LSY0</accession>
<evidence type="ECO:0000313" key="1">
    <source>
        <dbReference type="EMBL" id="AEA66000.1"/>
    </source>
</evidence>
<dbReference type="KEGG" id="bgd:bgla_4p2380"/>
<dbReference type="PANTHER" id="PTHR37625">
    <property type="entry name" value="OUTER MEMBRANE LIPOPROTEIN-RELATED"/>
    <property type="match status" value="1"/>
</dbReference>
<dbReference type="HOGENOM" id="CLU_092347_2_0_4"/>
<dbReference type="Proteomes" id="UP000008316">
    <property type="component" value="Plasmid bgla_4p"/>
</dbReference>
<proteinExistence type="predicted"/>
<dbReference type="PANTHER" id="PTHR37625:SF4">
    <property type="entry name" value="OUTER MEMBRANE LIPOPROTEIN"/>
    <property type="match status" value="1"/>
</dbReference>
<protein>
    <submittedName>
        <fullName evidence="1">Type VI secretion lipoprotein, family</fullName>
    </submittedName>
</protein>
<dbReference type="AlphaFoldDB" id="F2LSY0"/>
<keyword evidence="2" id="KW-1185">Reference proteome</keyword>